<dbReference type="RefSeq" id="WP_189536461.1">
    <property type="nucleotide sequence ID" value="NZ_BMSV01000008.1"/>
</dbReference>
<gene>
    <name evidence="3" type="ORF">GCM10010249_43390</name>
</gene>
<accession>A0A918B2X5</accession>
<feature type="domain" description="UspA" evidence="2">
    <location>
        <begin position="10"/>
        <end position="144"/>
    </location>
</feature>
<dbReference type="InterPro" id="IPR014729">
    <property type="entry name" value="Rossmann-like_a/b/a_fold"/>
</dbReference>
<dbReference type="EMBL" id="BMSV01000008">
    <property type="protein sequence ID" value="GGQ19953.1"/>
    <property type="molecule type" value="Genomic_DNA"/>
</dbReference>
<dbReference type="AlphaFoldDB" id="A0A918B2X5"/>
<comment type="similarity">
    <text evidence="1">Belongs to the universal stress protein A family.</text>
</comment>
<sequence length="287" mass="30492">MATTAGREGILVGVDPEEQSLPALAWAADEAVRRGLGLRMVLSVPPSRDTWHGDAEPHRTARCARGRNALATAAEAVRALQPGVPVTTELLDGVPASVLCREAAHARLVVLGSRWLGRWEEAFGTGSVVMPVSARARCPVVVVREPEHTSEDEPFLVVGVDGSEESSAAVAFAFAEARLRGVAVRAVRVRPRPLAGLGDAPGEEEQERVPAGFLEPWLRKYPELDVTRGVLRGHPVERLSRASARALAVVVGRRGRGGRAGTRLGSVAHGLLRRAECPVIVVPGSGR</sequence>
<evidence type="ECO:0000256" key="1">
    <source>
        <dbReference type="ARBA" id="ARBA00008791"/>
    </source>
</evidence>
<dbReference type="PRINTS" id="PR01438">
    <property type="entry name" value="UNVRSLSTRESS"/>
</dbReference>
<evidence type="ECO:0000313" key="3">
    <source>
        <dbReference type="EMBL" id="GGQ19953.1"/>
    </source>
</evidence>
<dbReference type="InterPro" id="IPR006015">
    <property type="entry name" value="Universal_stress_UspA"/>
</dbReference>
<name>A0A918B2X5_9ACTN</name>
<protein>
    <recommendedName>
        <fullName evidence="2">UspA domain-containing protein</fullName>
    </recommendedName>
</protein>
<dbReference type="Pfam" id="PF00582">
    <property type="entry name" value="Usp"/>
    <property type="match status" value="2"/>
</dbReference>
<evidence type="ECO:0000313" key="4">
    <source>
        <dbReference type="Proteomes" id="UP000654123"/>
    </source>
</evidence>
<evidence type="ECO:0000259" key="2">
    <source>
        <dbReference type="Pfam" id="PF00582"/>
    </source>
</evidence>
<dbReference type="PANTHER" id="PTHR46553:SF3">
    <property type="entry name" value="ADENINE NUCLEOTIDE ALPHA HYDROLASES-LIKE SUPERFAMILY PROTEIN"/>
    <property type="match status" value="1"/>
</dbReference>
<dbReference type="Gene3D" id="3.40.50.620">
    <property type="entry name" value="HUPs"/>
    <property type="match status" value="2"/>
</dbReference>
<comment type="caution">
    <text evidence="3">The sequence shown here is derived from an EMBL/GenBank/DDBJ whole genome shotgun (WGS) entry which is preliminary data.</text>
</comment>
<proteinExistence type="inferred from homology"/>
<reference evidence="3" key="1">
    <citation type="journal article" date="2014" name="Int. J. Syst. Evol. Microbiol.">
        <title>Complete genome sequence of Corynebacterium casei LMG S-19264T (=DSM 44701T), isolated from a smear-ripened cheese.</title>
        <authorList>
            <consortium name="US DOE Joint Genome Institute (JGI-PGF)"/>
            <person name="Walter F."/>
            <person name="Albersmeier A."/>
            <person name="Kalinowski J."/>
            <person name="Ruckert C."/>
        </authorList>
    </citation>
    <scope>NUCLEOTIDE SEQUENCE</scope>
    <source>
        <strain evidence="3">JCM 4335</strain>
    </source>
</reference>
<dbReference type="InterPro" id="IPR006016">
    <property type="entry name" value="UspA"/>
</dbReference>
<feature type="domain" description="UspA" evidence="2">
    <location>
        <begin position="157"/>
        <end position="283"/>
    </location>
</feature>
<keyword evidence="4" id="KW-1185">Reference proteome</keyword>
<dbReference type="SUPFAM" id="SSF52402">
    <property type="entry name" value="Adenine nucleotide alpha hydrolases-like"/>
    <property type="match status" value="2"/>
</dbReference>
<dbReference type="Proteomes" id="UP000654123">
    <property type="component" value="Unassembled WGS sequence"/>
</dbReference>
<reference evidence="3" key="2">
    <citation type="submission" date="2020-09" db="EMBL/GenBank/DDBJ databases">
        <authorList>
            <person name="Sun Q."/>
            <person name="Ohkuma M."/>
        </authorList>
    </citation>
    <scope>NUCLEOTIDE SEQUENCE</scope>
    <source>
        <strain evidence="3">JCM 4335</strain>
    </source>
</reference>
<organism evidence="3 4">
    <name type="scientific">Streptomyces roseolilacinus</name>
    <dbReference type="NCBI Taxonomy" id="66904"/>
    <lineage>
        <taxon>Bacteria</taxon>
        <taxon>Bacillati</taxon>
        <taxon>Actinomycetota</taxon>
        <taxon>Actinomycetes</taxon>
        <taxon>Kitasatosporales</taxon>
        <taxon>Streptomycetaceae</taxon>
        <taxon>Streptomyces</taxon>
    </lineage>
</organism>
<dbReference type="PANTHER" id="PTHR46553">
    <property type="entry name" value="ADENINE NUCLEOTIDE ALPHA HYDROLASES-LIKE SUPERFAMILY PROTEIN"/>
    <property type="match status" value="1"/>
</dbReference>